<dbReference type="InterPro" id="IPR003593">
    <property type="entry name" value="AAA+_ATPase"/>
</dbReference>
<evidence type="ECO:0000256" key="4">
    <source>
        <dbReference type="ARBA" id="ARBA00022692"/>
    </source>
</evidence>
<comment type="similarity">
    <text evidence="2">Belongs to the ABC transporter superfamily. ABCB family. Multidrug resistance exporter (TC 3.A.1.201) subfamily.</text>
</comment>
<comment type="caution">
    <text evidence="16">The sequence shown here is derived from an EMBL/GenBank/DDBJ whole genome shotgun (WGS) entry which is preliminary data.</text>
</comment>
<dbReference type="PANTHER" id="PTHR43394:SF18">
    <property type="entry name" value="ABC TRANSPORTER B FAMILY MEMBER 11-LIKE"/>
    <property type="match status" value="1"/>
</dbReference>
<comment type="subcellular location">
    <subcellularLocation>
        <location evidence="1">Membrane</location>
        <topology evidence="1">Multi-pass membrane protein</topology>
    </subcellularLocation>
</comment>
<proteinExistence type="inferred from homology"/>
<dbReference type="Pfam" id="PF00005">
    <property type="entry name" value="ABC_tran"/>
    <property type="match status" value="2"/>
</dbReference>
<dbReference type="AlphaFoldDB" id="A0AAV4DQW2"/>
<evidence type="ECO:0000256" key="11">
    <source>
        <dbReference type="ARBA" id="ARBA00023180"/>
    </source>
</evidence>
<dbReference type="GO" id="GO:0005524">
    <property type="term" value="F:ATP binding"/>
    <property type="evidence" value="ECO:0007669"/>
    <property type="project" value="UniProtKB-KW"/>
</dbReference>
<evidence type="ECO:0000256" key="10">
    <source>
        <dbReference type="ARBA" id="ARBA00023136"/>
    </source>
</evidence>
<evidence type="ECO:0000256" key="2">
    <source>
        <dbReference type="ARBA" id="ARBA00007577"/>
    </source>
</evidence>
<feature type="domain" description="ABC transporter" evidence="14">
    <location>
        <begin position="832"/>
        <end position="1070"/>
    </location>
</feature>
<feature type="transmembrane region" description="Helical" evidence="13">
    <location>
        <begin position="653"/>
        <end position="670"/>
    </location>
</feature>
<dbReference type="InterPro" id="IPR011527">
    <property type="entry name" value="ABC1_TM_dom"/>
</dbReference>
<dbReference type="GO" id="GO:0016887">
    <property type="term" value="F:ATP hydrolysis activity"/>
    <property type="evidence" value="ECO:0007669"/>
    <property type="project" value="InterPro"/>
</dbReference>
<evidence type="ECO:0000313" key="16">
    <source>
        <dbReference type="EMBL" id="GFO46394.1"/>
    </source>
</evidence>
<protein>
    <submittedName>
        <fullName evidence="16">Multidrug resistance protein 1</fullName>
    </submittedName>
</protein>
<dbReference type="CDD" id="cd03249">
    <property type="entry name" value="ABC_MTABC3_MDL1_MDL2"/>
    <property type="match status" value="2"/>
</dbReference>
<name>A0AAV4DQW2_9GAST</name>
<evidence type="ECO:0000256" key="5">
    <source>
        <dbReference type="ARBA" id="ARBA00022737"/>
    </source>
</evidence>
<keyword evidence="10 13" id="KW-0472">Membrane</keyword>
<feature type="domain" description="ABC transporter" evidence="14">
    <location>
        <begin position="171"/>
        <end position="407"/>
    </location>
</feature>
<evidence type="ECO:0000256" key="7">
    <source>
        <dbReference type="ARBA" id="ARBA00022840"/>
    </source>
</evidence>
<feature type="transmembrane region" description="Helical" evidence="13">
    <location>
        <begin position="73"/>
        <end position="93"/>
    </location>
</feature>
<evidence type="ECO:0000313" key="17">
    <source>
        <dbReference type="Proteomes" id="UP000735302"/>
    </source>
</evidence>
<dbReference type="GO" id="GO:0005743">
    <property type="term" value="C:mitochondrial inner membrane"/>
    <property type="evidence" value="ECO:0007669"/>
    <property type="project" value="TreeGrafter"/>
</dbReference>
<dbReference type="PANTHER" id="PTHR43394">
    <property type="entry name" value="ATP-DEPENDENT PERMEASE MDL1, MITOCHONDRIAL"/>
    <property type="match status" value="1"/>
</dbReference>
<dbReference type="PROSITE" id="PS00211">
    <property type="entry name" value="ABC_TRANSPORTER_1"/>
    <property type="match status" value="2"/>
</dbReference>
<dbReference type="CDD" id="cd18578">
    <property type="entry name" value="ABC_6TM_Pgp_ABCB1_D2_like"/>
    <property type="match status" value="1"/>
</dbReference>
<feature type="transmembrane region" description="Helical" evidence="13">
    <location>
        <begin position="547"/>
        <end position="567"/>
    </location>
</feature>
<evidence type="ECO:0000256" key="6">
    <source>
        <dbReference type="ARBA" id="ARBA00022741"/>
    </source>
</evidence>
<dbReference type="SUPFAM" id="SSF90123">
    <property type="entry name" value="ABC transporter transmembrane region"/>
    <property type="match status" value="2"/>
</dbReference>
<feature type="compositionally biased region" description="Basic and acidic residues" evidence="12">
    <location>
        <begin position="432"/>
        <end position="467"/>
    </location>
</feature>
<keyword evidence="9 13" id="KW-1133">Transmembrane helix</keyword>
<feature type="domain" description="ABC transmembrane type-1" evidence="15">
    <location>
        <begin position="508"/>
        <end position="795"/>
    </location>
</feature>
<dbReference type="InterPro" id="IPR017871">
    <property type="entry name" value="ABC_transporter-like_CS"/>
</dbReference>
<dbReference type="InterPro" id="IPR027417">
    <property type="entry name" value="P-loop_NTPase"/>
</dbReference>
<keyword evidence="17" id="KW-1185">Reference proteome</keyword>
<feature type="transmembrane region" description="Helical" evidence="13">
    <location>
        <begin position="628"/>
        <end position="647"/>
    </location>
</feature>
<dbReference type="Gene3D" id="3.40.50.300">
    <property type="entry name" value="P-loop containing nucleotide triphosphate hydrolases"/>
    <property type="match status" value="2"/>
</dbReference>
<accession>A0AAV4DQW2</accession>
<evidence type="ECO:0000259" key="15">
    <source>
        <dbReference type="PROSITE" id="PS50929"/>
    </source>
</evidence>
<dbReference type="PROSITE" id="PS50929">
    <property type="entry name" value="ABC_TM1F"/>
    <property type="match status" value="2"/>
</dbReference>
<keyword evidence="3" id="KW-0813">Transport</keyword>
<dbReference type="InterPro" id="IPR039421">
    <property type="entry name" value="Type_1_exporter"/>
</dbReference>
<dbReference type="Gene3D" id="1.20.1560.10">
    <property type="entry name" value="ABC transporter type 1, transmembrane domain"/>
    <property type="match status" value="3"/>
</dbReference>
<evidence type="ECO:0000256" key="9">
    <source>
        <dbReference type="ARBA" id="ARBA00022989"/>
    </source>
</evidence>
<organism evidence="16 17">
    <name type="scientific">Plakobranchus ocellatus</name>
    <dbReference type="NCBI Taxonomy" id="259542"/>
    <lineage>
        <taxon>Eukaryota</taxon>
        <taxon>Metazoa</taxon>
        <taxon>Spiralia</taxon>
        <taxon>Lophotrochozoa</taxon>
        <taxon>Mollusca</taxon>
        <taxon>Gastropoda</taxon>
        <taxon>Heterobranchia</taxon>
        <taxon>Euthyneura</taxon>
        <taxon>Panpulmonata</taxon>
        <taxon>Sacoglossa</taxon>
        <taxon>Placobranchoidea</taxon>
        <taxon>Plakobranchidae</taxon>
        <taxon>Plakobranchus</taxon>
    </lineage>
</organism>
<dbReference type="GO" id="GO:0015421">
    <property type="term" value="F:ABC-type oligopeptide transporter activity"/>
    <property type="evidence" value="ECO:0007669"/>
    <property type="project" value="TreeGrafter"/>
</dbReference>
<keyword evidence="11" id="KW-0325">Glycoprotein</keyword>
<dbReference type="SMART" id="SM00382">
    <property type="entry name" value="AAA"/>
    <property type="match status" value="2"/>
</dbReference>
<dbReference type="SUPFAM" id="SSF52540">
    <property type="entry name" value="P-loop containing nucleoside triphosphate hydrolases"/>
    <property type="match status" value="2"/>
</dbReference>
<keyword evidence="4 13" id="KW-0812">Transmembrane</keyword>
<keyword evidence="5" id="KW-0677">Repeat</keyword>
<dbReference type="Proteomes" id="UP000735302">
    <property type="component" value="Unassembled WGS sequence"/>
</dbReference>
<gene>
    <name evidence="16" type="ORF">PoB_007289900</name>
</gene>
<evidence type="ECO:0000256" key="12">
    <source>
        <dbReference type="SAM" id="MobiDB-lite"/>
    </source>
</evidence>
<keyword evidence="6" id="KW-0547">Nucleotide-binding</keyword>
<dbReference type="InterPro" id="IPR003439">
    <property type="entry name" value="ABC_transporter-like_ATP-bd"/>
</dbReference>
<dbReference type="EMBL" id="BLXT01008183">
    <property type="protein sequence ID" value="GFO46394.1"/>
    <property type="molecule type" value="Genomic_DNA"/>
</dbReference>
<sequence length="1084" mass="119476">MNGNEVTVIMCPQVFTSMTKLERKAYAQAGNVAEEVFSSIRTVQAFNGQEKEALRYEKSLTDARKYGIKKSMASGLGQGLSWGIILATWSLGFWYGGKLVRDGDYEVHEMMDVFITALVGCQCFGLALPAFISVSSARTAAYGVFQILDRKSKIDSFSEDGLQPQTLTGNIALKGVHFTYPSRQDVKVFNGLDLTVSAGQTVALVGQSGCGKSTVVQLLQRFYDPDAGKVCLDGVDIRDINIRWLRQHIGIVGQEPVLFATTIAENIKYGREGATMEEVIRACKNANAYDFIMKMPDGFNTHVGERGAQLSGGQKQRIAIARALVKNPKILLLDEATSALDTESEAVVQDALDKASKGRTTLVIAHRLSTIIGADAIFVFNKGEVVERGTHAQLMAQRGVYYELVSSQEEEDDDDENNKGGEERKRRWKRKGREEGGGGIRRKDQEKETTEEMRKTGEKHSDVLSHDVRKKGRRASHGRNSQAENAPVAPGVWKRIFILNKPEWIFIFFGCIAALCNGAVQPSWSLILAEAIESFSHDDKGYQKDKMRDLSLISLAIGITNVFSYFFQEYMFGITGENLTLRVRGLLFRAMARQNIAWFDDPNHETGLLSSRLAVEASSVQGAVKGSICYAILCLGNVGTGVVISFICSWKLAFATCGFIPIIIVGYMMVTKMLGGADNEGKQIMEDMSKEAMESIDNIRTVAALTKEQTIYEQFRDRLWAPLDKNRLSTFYVCAISGVTRGLSYWTFGVCFFYGSRLLKDNDLSLADIFRVCGCVVFCSMQFGRSVAFAPDFVKSGQAASYIFSLHDAVPPIDAYSTAGAKPSTGTFKANISFKNIHFRYPMRPDVKVLNGLDLSVEPGQTLALVGESGCGKSTTVQLVERFYDPEQGSVNLDTYNIKDLNIQWLRSQIGLVSQEPILFDQTIAENIAYGDNSRNVTMDEIIAAAKSANIHNFIQSLPLGYATNVGSKGTQLSGGQKQRVAIARGLIRNPKILLLDEATSALDNESEKIVQEALDKARTGRTCITIAHRLTTIMDADKIAVFKGGVVHEIGTHDTLMARQGIYYNLQRAQLKGMQNYGESGTQ</sequence>
<dbReference type="FunFam" id="3.40.50.300:FF:000205">
    <property type="entry name" value="ABC transporter B family member 4"/>
    <property type="match status" value="1"/>
</dbReference>
<dbReference type="Pfam" id="PF00664">
    <property type="entry name" value="ABC_membrane"/>
    <property type="match status" value="2"/>
</dbReference>
<evidence type="ECO:0000259" key="14">
    <source>
        <dbReference type="PROSITE" id="PS50893"/>
    </source>
</evidence>
<feature type="compositionally biased region" description="Basic residues" evidence="12">
    <location>
        <begin position="468"/>
        <end position="477"/>
    </location>
</feature>
<evidence type="ECO:0000256" key="8">
    <source>
        <dbReference type="ARBA" id="ARBA00022967"/>
    </source>
</evidence>
<feature type="region of interest" description="Disordered" evidence="12">
    <location>
        <begin position="407"/>
        <end position="485"/>
    </location>
</feature>
<reference evidence="16 17" key="1">
    <citation type="journal article" date="2021" name="Elife">
        <title>Chloroplast acquisition without the gene transfer in kleptoplastic sea slugs, Plakobranchus ocellatus.</title>
        <authorList>
            <person name="Maeda T."/>
            <person name="Takahashi S."/>
            <person name="Yoshida T."/>
            <person name="Shimamura S."/>
            <person name="Takaki Y."/>
            <person name="Nagai Y."/>
            <person name="Toyoda A."/>
            <person name="Suzuki Y."/>
            <person name="Arimoto A."/>
            <person name="Ishii H."/>
            <person name="Satoh N."/>
            <person name="Nishiyama T."/>
            <person name="Hasebe M."/>
            <person name="Maruyama T."/>
            <person name="Minagawa J."/>
            <person name="Obokata J."/>
            <person name="Shigenobu S."/>
        </authorList>
    </citation>
    <scope>NUCLEOTIDE SEQUENCE [LARGE SCALE GENOMIC DNA]</scope>
</reference>
<evidence type="ECO:0000256" key="1">
    <source>
        <dbReference type="ARBA" id="ARBA00004141"/>
    </source>
</evidence>
<evidence type="ECO:0000256" key="13">
    <source>
        <dbReference type="SAM" id="Phobius"/>
    </source>
</evidence>
<dbReference type="InterPro" id="IPR036640">
    <property type="entry name" value="ABC1_TM_sf"/>
</dbReference>
<feature type="domain" description="ABC transmembrane type-1" evidence="15">
    <location>
        <begin position="19"/>
        <end position="136"/>
    </location>
</feature>
<keyword evidence="7" id="KW-0067">ATP-binding</keyword>
<keyword evidence="8" id="KW-1278">Translocase</keyword>
<dbReference type="PROSITE" id="PS50893">
    <property type="entry name" value="ABC_TRANSPORTER_2"/>
    <property type="match status" value="2"/>
</dbReference>
<dbReference type="GO" id="GO:0090374">
    <property type="term" value="P:oligopeptide export from mitochondrion"/>
    <property type="evidence" value="ECO:0007669"/>
    <property type="project" value="TreeGrafter"/>
</dbReference>
<feature type="transmembrane region" description="Helical" evidence="13">
    <location>
        <begin position="113"/>
        <end position="132"/>
    </location>
</feature>
<evidence type="ECO:0000256" key="3">
    <source>
        <dbReference type="ARBA" id="ARBA00022448"/>
    </source>
</evidence>
<dbReference type="FunFam" id="3.40.50.300:FF:000479">
    <property type="entry name" value="Multidrug resistance protein 1A"/>
    <property type="match status" value="1"/>
</dbReference>